<feature type="coiled-coil region" evidence="8">
    <location>
        <begin position="1496"/>
        <end position="1523"/>
    </location>
</feature>
<dbReference type="InterPro" id="IPR045189">
    <property type="entry name" value="UBR4-like"/>
</dbReference>
<feature type="compositionally biased region" description="Basic and acidic residues" evidence="9">
    <location>
        <begin position="437"/>
        <end position="447"/>
    </location>
</feature>
<dbReference type="Pfam" id="PF19423">
    <property type="entry name" value="E3_UBR4_N"/>
    <property type="match status" value="1"/>
</dbReference>
<evidence type="ECO:0000256" key="6">
    <source>
        <dbReference type="PROSITE-ProRule" id="PRU00508"/>
    </source>
</evidence>
<organism evidence="11 12">
    <name type="scientific">Strigamia maritima</name>
    <name type="common">European centipede</name>
    <name type="synonym">Geophilus maritimus</name>
    <dbReference type="NCBI Taxonomy" id="126957"/>
    <lineage>
        <taxon>Eukaryota</taxon>
        <taxon>Metazoa</taxon>
        <taxon>Ecdysozoa</taxon>
        <taxon>Arthropoda</taxon>
        <taxon>Myriapoda</taxon>
        <taxon>Chilopoda</taxon>
        <taxon>Pleurostigmophora</taxon>
        <taxon>Geophilomorpha</taxon>
        <taxon>Linotaeniidae</taxon>
        <taxon>Strigamia</taxon>
    </lineage>
</organism>
<keyword evidence="4" id="KW-0862">Zinc</keyword>
<dbReference type="OMA" id="VHRMEEH"/>
<dbReference type="HOGENOM" id="CLU_000069_0_0_1"/>
<comment type="similarity">
    <text evidence="1 7">Belongs to the UBR4 family.</text>
</comment>
<dbReference type="STRING" id="126957.T1IY63"/>
<dbReference type="GO" id="GO:0008270">
    <property type="term" value="F:zinc ion binding"/>
    <property type="evidence" value="ECO:0007669"/>
    <property type="project" value="UniProtKB-KW"/>
</dbReference>
<name>T1IY63_STRMM</name>
<feature type="zinc finger region" description="UBR-type" evidence="6">
    <location>
        <begin position="1694"/>
        <end position="1767"/>
    </location>
</feature>
<feature type="region of interest" description="UBR4 E3 catalytic module" evidence="7">
    <location>
        <begin position="4681"/>
        <end position="5077"/>
    </location>
</feature>
<dbReference type="SUPFAM" id="SSF50978">
    <property type="entry name" value="WD40 repeat-like"/>
    <property type="match status" value="1"/>
</dbReference>
<dbReference type="InterPro" id="IPR047509">
    <property type="entry name" value="UBR4-like_UBR-box"/>
</dbReference>
<feature type="coiled-coil region" evidence="8">
    <location>
        <begin position="4728"/>
        <end position="4765"/>
    </location>
</feature>
<dbReference type="Pfam" id="PF02207">
    <property type="entry name" value="zf-UBR"/>
    <property type="match status" value="1"/>
</dbReference>
<evidence type="ECO:0000256" key="2">
    <source>
        <dbReference type="ARBA" id="ARBA00022723"/>
    </source>
</evidence>
<dbReference type="SMART" id="SM00396">
    <property type="entry name" value="ZnF_UBR1"/>
    <property type="match status" value="1"/>
</dbReference>
<dbReference type="InterPro" id="IPR003126">
    <property type="entry name" value="Znf_UBR"/>
</dbReference>
<evidence type="ECO:0000313" key="11">
    <source>
        <dbReference type="EnsemblMetazoa" id="SMAR006167-PA"/>
    </source>
</evidence>
<feature type="region of interest" description="Disordered" evidence="9">
    <location>
        <begin position="2882"/>
        <end position="2967"/>
    </location>
</feature>
<feature type="region of interest" description="Disordered" evidence="9">
    <location>
        <begin position="1802"/>
        <end position="1825"/>
    </location>
</feature>
<dbReference type="GO" id="GO:0005516">
    <property type="term" value="F:calmodulin binding"/>
    <property type="evidence" value="ECO:0007669"/>
    <property type="project" value="UniProtKB-KW"/>
</dbReference>
<dbReference type="EMBL" id="JH431671">
    <property type="status" value="NOT_ANNOTATED_CDS"/>
    <property type="molecule type" value="Genomic_DNA"/>
</dbReference>
<dbReference type="PhylomeDB" id="T1IY63"/>
<feature type="compositionally biased region" description="Polar residues" evidence="9">
    <location>
        <begin position="2910"/>
        <end position="2923"/>
    </location>
</feature>
<keyword evidence="2" id="KW-0479">Metal-binding</keyword>
<proteinExistence type="inferred from homology"/>
<evidence type="ECO:0000256" key="5">
    <source>
        <dbReference type="ARBA" id="ARBA00022860"/>
    </source>
</evidence>
<keyword evidence="8" id="KW-0175">Coiled coil</keyword>
<dbReference type="PANTHER" id="PTHR21725">
    <property type="entry name" value="E3 UBIQUITIN-PROTEIN LIGASE UBR4"/>
    <property type="match status" value="1"/>
</dbReference>
<feature type="compositionally biased region" description="Low complexity" evidence="9">
    <location>
        <begin position="598"/>
        <end position="610"/>
    </location>
</feature>
<keyword evidence="12" id="KW-1185">Reference proteome</keyword>
<dbReference type="InterPro" id="IPR016024">
    <property type="entry name" value="ARM-type_fold"/>
</dbReference>
<feature type="compositionally biased region" description="Low complexity" evidence="9">
    <location>
        <begin position="3328"/>
        <end position="3340"/>
    </location>
</feature>
<dbReference type="InterPro" id="IPR036322">
    <property type="entry name" value="WD40_repeat_dom_sf"/>
</dbReference>
<accession>T1IY63</accession>
<evidence type="ECO:0000256" key="3">
    <source>
        <dbReference type="ARBA" id="ARBA00022771"/>
    </source>
</evidence>
<evidence type="ECO:0000256" key="4">
    <source>
        <dbReference type="ARBA" id="ARBA00022833"/>
    </source>
</evidence>
<feature type="region of interest" description="Disordered" evidence="9">
    <location>
        <begin position="596"/>
        <end position="636"/>
    </location>
</feature>
<sequence length="5077" mass="566957">MSTRWGKLMLSKLRDLERIENFHSENNMASMSSEVEWSSCVKPILAASVVPFSKNDIPELVRSIVKCEHEILHHEEQYASFYSSFTALSAHYLSSSAGQMTKSQMSNATQAGRILLKFFLIKLQKYDEQCCLSQKQLMILIKGLCKGIGFLQRTDVITLTSMMKAAKLPAHIKTQTPGVEKTEEEVKEIKRPRVDPCHAILEQLMTPYHDLTNKKSEGPIELIDKDGDTTISHITDPVQEVKNLFAMKNVASLQQLNAGDILIDMCLELPYLHRYVSRFQDAVAGKGFSVPNSVPDAVSVRSSFQLLTNDVIIVWRVLSLPVLEPLNDERLQKLTIVVMSCLFASVTVAVANSIVGISTSGPQKGVTVTKDDENDNYAVNIVERSLEVFNTVASAIRNSTRAGGHNLQNFYLIGAWTLLTGLQHILYMAPMNMSDKGAKDSGGKARTPEQTPTKGKDGAATGRQTLMKIQQGFGVLSVALGSQALNLMTLLLDDLKTETNQIEDRPSQNAARLDILGQYGAWQRVQRLILNINLNNLLFNLSAISYRKACMLKRIQKNPIDGDAFSVSDSNTYYEDDFNDSEPILGQWFEETLAPHDSNTTANSASQSSNVETTTPNPKSPQRQSETGSLVPEKGEPHGYINLATNIFVFMNVHFLNSESDYMRNYARSSASDQHMIILAGIVRDLDKEIAHTEIGNLSVYFGTVLGNLYDEFSQALAHYTHNILATGLLNDNLQNVLMTQLGVNPSVQEEWPLQVYPRTLAVLAQILLLRQQREKDEVTLKSKCEATCLLIWQKIFHTLQKYIQNPPAGGTYDESDSDLNVEHMQLLLFLFHSLQLMQKKTVLLHCAQTIVTIADTTKTVMKENQLLYLSRLLLVFDYLMRNLYEAPATLIEQVQWNLFNIQNSSNNAETDKDSTHCATKLYFVLKQIEENFAKHVSSDDSQGMKPRFYLLTPSEICNQEIPKLDGLASNFILGNTEGVKHNQLYDSIVKILQVGSQCDMHQRHASNTLSYLGQCAVQYCFSLSWRILTSLPPSVAFFERLTITNTELENPALLVSLIWTAKAAHPTFAGWLKDCLVKQGLTTQKADVLYRSVIKNTNNVRYEVNLAKNVIIKMLSHCSKSQTSGLLPRELLPQLSDIYVLDAVIGKVQIALDDCFTKSSAEIDSTHAKELCQELLQPVLQLIELFMAYIRSNLMYQINESAEPPGSFSQKTLEGYSLVLSLMSTRCTKAAPLVNSVSNLLPNPIKAVLEKWNNAGLSEFPTINAWRNAFANDVIPAETYLSSVQSSHMGTLSSQVNFTTNLSLKHVLNALVKLTSDLITWSPDHLGTSNIIKVLFPLAMDASSESVNELLNPTLEKVLGSIEGDEYQEKMFYHITSFSYALLINYTDKESAVDEKILQEILKFMESMLEKTTGKAAMEKFFTKERYGTSVELINILLSTTKENLSPSYGNKVLKFFNKMFQLGEKNSGDKSLEKLCGSVSKLAKVEMPILQNWLSRMITGTAKLQEEANNLEENRQLLQSLTAYIIKDTSHVGEEVAGVILQALIPMGSQILSPSNDGIGFSELMLVMSTLAGANLNGGHVQLFKAVTGWLELCKNYLSQKNVVEKLENNVASGKHQVMIESTCNLLSYVADVVGALKLMAETKHSQMMSRNGASSPICDNDPHHQDVDSDWAEELDQDEEDTAGEDSDEDSLCSKLCTFTNTQKEFMNQHWYHCHTCKMVDGVGVCTICAKVCHKDHDVTYAKFGSFFCDCGAKEDGSCQALVKRIAPPVVDNANGTGPGPSPFEVESNINQTAIRRRASSPIASDKPGSQEQKKANDESNKHRLQLAKQLEPNQDSVICHISSSKVLSVLLNLLEQLVPVMVKNCQTVSATGTVQRIQSALHALHTHEKSFETTDQLMVPTLGSQEGAFENVRMNYSGDQGQTIRQLISAHMIRRVAMCCLSSMHGKRQHLAVSHEKGKITVLQLSALLKQADSSKRKLTLTRLSSAPVPFTVLSIVGNPCNEDFLAVCGLKDCHVLTFTSSGSVADHLVLHPHLESGNFIIKALWLPGSQTELALITADFVKIYDLSMDALSPQYYFLLPSGKIRDCCFVFSDSQRYLVIMSSAGYVYTQPMTEESTAKHGPFYVTNILEIKHSDLKDTGGQICGGGVSIYYSHTLQMLCFSYSQGKNFIAPMSNMAMELITLFPITFKSTNGNSKTNNQPLCQWSEVANHPGILCSITQTSSNPVVLMIKPDSISVQEIKILPAKAKITDMVAIRHPSSASDHRTTLILLCEDGSLRIYMANVDQTSFWLMPGVLTVPGTNSSSKSVRRKKATKTGKPIKSHLSFPIDFFEHCQSLVDIEFGGNDVLQIYNVQQVKHRLNTSGMYVACTKPAGFTIEINNSDNASVITGIRVLCGSQDIQKAPSYMEIFGRTQQMTLTRSRWFDFPFTREESLVADKKITICFGPSIDASGVTMIDSIKVYGKTKDSFGWPEESDEFLGSSALNTGLGSSLQGSENETVTSLATPVSSLDKLMAGLLEVLDGCFCVAPPPEHKAVIRMSALDMATSLLTLPTSSNVQLQTKALLFALHSTRVAYHNHKDQALLTYVLHNVSAMNSCKSVDELDADTFYRLVVTTRSVAVTRPMNLVRFADHQDATDKSKDNLALEITDLETDESLSISTLKSGQTTQPFIVQLMDVFWKLHKAQPTNLALAPVSQPVGLNHIDVLVNASVDIIHAFTTCDLETVPLASSLYVNMLLSEDVAISFACKQALLRILRPYNRRRRIFVPSPPRCSTPGAMESQDIEIKPTTLSGPIVSTPIEQVRNEVEVHDEPILLPSASPLEALLDVQAAFPPLLDMPPDADDETMVELAIALSLQDQPGPPNNLAGLQGLAVGNQGQSVSSLEGGHYSDTTASAGASDDEGSGVDSTAGEQNVSGRSSAYGDNVPESGTTGARSETSSVGAPSTSLQPEGEGSEVETDQDTNMKLHSLRLALLKSLLKYVPEMKQVGGVRSIPFMQVLLMLFSDLDGDEEKDKTVLVFGLNTLINVLNVNGEEAKNIADRNAQHEVQLVIMRLLSVMMSRTRTTFKTTSESSSFIGTTTATFLYQNDAVEYCIQVLKILLERSKQSHTEDGGLVVAGNLLKQHPPHPPPDMSPFFLRQYVKGHASDVFEAYPQLLTEMVLRLPYQIHKLFEPGPFDSAWYPCLCEYLMTQQTPFVRRQVRKLLLYMCGSKEHYRQLRDLHALESHASAVRTLCERATQVVLTYDSLLNLIELLKACAEIATTRTTNWQRFCMQDDTVLPFLIQVSFHLDEGVAAIILQLLQSATCGSKLTAVQSGPSFPFGTTQQQQPQTTSSPLKLKKERDDAEEELQCMALVQQVHRSIDRNVLVNFVRAFLLESNSTAVRWQAHSLLHGLYCASNVTEQEMLLDLLWKLWPHLPAYGRKAAQFVDLLGYFTLRMPHAEKNMKDYIDKAVSVLKTQNQVLANHPNANMYNALQGLVEFDGYYLESDPCLVCNNPEIPFTSIKLSAIKVDSRFTTTTQIIKLVSSHCIAKITLRIGDLKRTKMVRSINVFYNNRSVQAVVELKNKPSMWHKAKKCHLAAGQTELKIEFPLPIVACNLMIEYADFYENLQASSETLQCPRCSASVPANPGVCANCGENVFQCQKCRSINYDEKDPFLCNACGFCKYAKFDYTLMAKPCCAVDPIENEEDRKKAITSINSLLEKADRVYKQLIANKPSLETLLLRINEHGLDHQLEDNNGNNTTSNSCVNKTIQQLALRYCGDCKASFDELSKIIQKVLASRKELVEYDYQQKELSAQQGPAMSRIQDTPTQKVGFVGHDKHNIATTGRCYGCASSATEHCITLLRAMATNTRMRQILCSQGLIKELVDYNLRRGAVLVRTEVKQLICLLTRDNPVATDELNNLLMTKISSAFKGHVTSPDLSAAVRHEMSLLSITVQKEESCWEQRLRCVVNLFLLGMSSRSPVVMENITLPCLRILQSLIKPQPALSKKNKEKSVENMATVKAGGTEVRVDVHKWLTGDANHSYRSWKQRTPCRGLDLSSHKMKKEDVRAQYLTEKYGIRWRDKTRKDVLHLKLLDSTWLRSVLFNPSSRAARQVACNMVEALCQIPNRKREVLDMLTVYLDDLGEAGENAAEFLALYQNLMKSAHWKYYLAVRGVLPHIGEHITREISELGHLEETTLNSDLSQGYALKMLTELLSSFLEQESIRQHYKSKLVGMVLNGYLSLRKLVVQRTKLIDETQEKLLDLLEDMTTGTETETQAFMSICVETVQKYGLEDFRTPVFIFERLCSIIYPEENDIGEFFLTLEKDPQQEDFLQGRMLGNPYSSTEPGLGPLMRDVKNKICQDCELVALLEDDNGMELLVCNKIISLDLPVKDVYKKVWLTENNEGEAMRVVYRMRGLLGDATEEFIETLDAKSDEEVDSEEVYRMANIMSSCGGLEVMLERLSTINDLSRGRSLLMVLLRLFSYCIKVRSNRRKLLQPVMKAITVKLQTLKTLLVADPDLVQGQPGQPTLTEQLLQVMETILVEASIQSPDKFSDFAETCGSLEDVHYLLQQIGTPAVRQNPGVQERLLRVLPFLTLGSFEKMHALVNYFKPSLNFNRYDFEHTTENELLLESFCVLTNGIERNPNGNQLKDLILREGIIGDALEYIQMHAPPIRSALLIDSDEWKEFISKPALKFVLRMLSGLCTGHEASQVKVSSECIPIMHRLEQVSSDEHVGSLAENLMEALRENQQVAQKIEEVRKQTKAEKKRLAMAMREKQLAGLGMCTNEKGQVTAKSNILKQMDELVEEPGLVCVICREGYKFQPTKVLGIYTFTKRINADDFENKTRKTQAYTTVTHFNVVHIDCHLSAVRLARGRDEWESAALQNANTKCNGLLPLWGPQVPESVFASCLARHNTYIQESIGHRDINYSSTIHDLKLLLLRFAQERSFSDESGGGGPQSNMHLLPYILHMALYVINTTRCAPREEKNLSSFLEMPAEKWVEKCFEAEGPLYWCVMSIVVHSYAKWQQNRIIFLKHLVVLAHVRHVAPQGIAKLTDSEVKEYSVYKPYLMFFFLMDKLYSFAFKVCFV</sequence>
<feature type="compositionally biased region" description="Polar residues" evidence="9">
    <location>
        <begin position="2932"/>
        <end position="2953"/>
    </location>
</feature>
<dbReference type="PROSITE" id="PS51157">
    <property type="entry name" value="ZF_UBR"/>
    <property type="match status" value="1"/>
</dbReference>
<dbReference type="Proteomes" id="UP000014500">
    <property type="component" value="Unassembled WGS sequence"/>
</dbReference>
<evidence type="ECO:0000256" key="7">
    <source>
        <dbReference type="PROSITE-ProRule" id="PRU01388"/>
    </source>
</evidence>
<dbReference type="InterPro" id="IPR045841">
    <property type="entry name" value="E3_UBR4_N"/>
</dbReference>
<dbReference type="SUPFAM" id="SSF48371">
    <property type="entry name" value="ARM repeat"/>
    <property type="match status" value="1"/>
</dbReference>
<dbReference type="Pfam" id="PF24079">
    <property type="entry name" value="UBR4"/>
    <property type="match status" value="1"/>
</dbReference>
<dbReference type="Pfam" id="PF13764">
    <property type="entry name" value="E3_UbLigase_R4"/>
    <property type="match status" value="1"/>
</dbReference>
<dbReference type="InterPro" id="IPR025704">
    <property type="entry name" value="E3_Ub_ligase_UBR4_C"/>
</dbReference>
<dbReference type="EnsemblMetazoa" id="SMAR006167-RA">
    <property type="protein sequence ID" value="SMAR006167-PA"/>
    <property type="gene ID" value="SMAR006167"/>
</dbReference>
<evidence type="ECO:0000256" key="1">
    <source>
        <dbReference type="ARBA" id="ARBA00009970"/>
    </source>
</evidence>
<dbReference type="PROSITE" id="PS52043">
    <property type="entry name" value="UBR4_E3"/>
    <property type="match status" value="1"/>
</dbReference>
<feature type="compositionally biased region" description="Basic and acidic residues" evidence="9">
    <location>
        <begin position="1815"/>
        <end position="1825"/>
    </location>
</feature>
<evidence type="ECO:0000259" key="10">
    <source>
        <dbReference type="PROSITE" id="PS51157"/>
    </source>
</evidence>
<protein>
    <recommendedName>
        <fullName evidence="10">UBR-type domain-containing protein</fullName>
    </recommendedName>
</protein>
<evidence type="ECO:0000256" key="8">
    <source>
        <dbReference type="SAM" id="Coils"/>
    </source>
</evidence>
<dbReference type="eggNOG" id="KOG1776">
    <property type="taxonomic scope" value="Eukaryota"/>
</dbReference>
<evidence type="ECO:0000256" key="9">
    <source>
        <dbReference type="SAM" id="MobiDB-lite"/>
    </source>
</evidence>
<feature type="region of interest" description="Disordered" evidence="9">
    <location>
        <begin position="437"/>
        <end position="461"/>
    </location>
</feature>
<feature type="region of interest" description="Disordered" evidence="9">
    <location>
        <begin position="3324"/>
        <end position="3343"/>
    </location>
</feature>
<dbReference type="InterPro" id="IPR056530">
    <property type="entry name" value="UBR4-like_dom"/>
</dbReference>
<feature type="compositionally biased region" description="Polar residues" evidence="9">
    <location>
        <begin position="611"/>
        <end position="628"/>
    </location>
</feature>
<feature type="domain" description="UBR-type" evidence="10">
    <location>
        <begin position="1694"/>
        <end position="1767"/>
    </location>
</feature>
<dbReference type="CDD" id="cd19680">
    <property type="entry name" value="UBR-box_UBR4"/>
    <property type="match status" value="1"/>
</dbReference>
<reference evidence="12" key="1">
    <citation type="submission" date="2011-05" db="EMBL/GenBank/DDBJ databases">
        <authorList>
            <person name="Richards S.R."/>
            <person name="Qu J."/>
            <person name="Jiang H."/>
            <person name="Jhangiani S.N."/>
            <person name="Agravi P."/>
            <person name="Goodspeed R."/>
            <person name="Gross S."/>
            <person name="Mandapat C."/>
            <person name="Jackson L."/>
            <person name="Mathew T."/>
            <person name="Pu L."/>
            <person name="Thornton R."/>
            <person name="Saada N."/>
            <person name="Wilczek-Boney K.B."/>
            <person name="Lee S."/>
            <person name="Kovar C."/>
            <person name="Wu Y."/>
            <person name="Scherer S.E."/>
            <person name="Worley K.C."/>
            <person name="Muzny D.M."/>
            <person name="Gibbs R."/>
        </authorList>
    </citation>
    <scope>NUCLEOTIDE SEQUENCE</scope>
    <source>
        <strain evidence="12">Brora</strain>
    </source>
</reference>
<keyword evidence="5" id="KW-0112">Calmodulin-binding</keyword>
<keyword evidence="3 7" id="KW-0863">Zinc-finger</keyword>
<evidence type="ECO:0000313" key="12">
    <source>
        <dbReference type="Proteomes" id="UP000014500"/>
    </source>
</evidence>
<dbReference type="PANTHER" id="PTHR21725:SF1">
    <property type="entry name" value="E3 UBIQUITIN-PROTEIN LIGASE UBR4"/>
    <property type="match status" value="1"/>
</dbReference>
<reference evidence="11" key="2">
    <citation type="submission" date="2015-02" db="UniProtKB">
        <authorList>
            <consortium name="EnsemblMetazoa"/>
        </authorList>
    </citation>
    <scope>IDENTIFICATION</scope>
</reference>